<evidence type="ECO:0000313" key="2">
    <source>
        <dbReference type="EMBL" id="KAG2539288.1"/>
    </source>
</evidence>
<accession>A0A8T0MRI5</accession>
<dbReference type="AlphaFoldDB" id="A0A8T0MRI5"/>
<name>A0A8T0MRI5_PANVG</name>
<feature type="region of interest" description="Disordered" evidence="1">
    <location>
        <begin position="59"/>
        <end position="132"/>
    </location>
</feature>
<evidence type="ECO:0000313" key="3">
    <source>
        <dbReference type="Proteomes" id="UP000823388"/>
    </source>
</evidence>
<sequence length="271" mass="28872">MEMVIYSYGVSILRMSGTAAGATAASSPHSASPFPNQSLSPPGLALACLTPPPRAAARILLRPTPRAPPPAARGLAGRRKGDPPRGGSLAAVRGTRPGRRPPPSPGPACSGRPRPRRPPRPPSRRHLLLRPPRNLRVASAMQTNALRGYERGEAALSARGPASRWLPGRSPARESMMAQHCLPVTHPVARLRKILRRAVTSSIPPTQPWTWDESALARGAYTPCAQPPPHSPPPQLFHLSKLPLSPGNDAGERCSGARMQVTRRNATAGYC</sequence>
<protein>
    <submittedName>
        <fullName evidence="2">Uncharacterized protein</fullName>
    </submittedName>
</protein>
<comment type="caution">
    <text evidence="2">The sequence shown here is derived from an EMBL/GenBank/DDBJ whole genome shotgun (WGS) entry which is preliminary data.</text>
</comment>
<feature type="compositionally biased region" description="Basic residues" evidence="1">
    <location>
        <begin position="113"/>
        <end position="128"/>
    </location>
</feature>
<dbReference type="EMBL" id="CM029054">
    <property type="protein sequence ID" value="KAG2539288.1"/>
    <property type="molecule type" value="Genomic_DNA"/>
</dbReference>
<reference evidence="2" key="1">
    <citation type="submission" date="2020-05" db="EMBL/GenBank/DDBJ databases">
        <title>WGS assembly of Panicum virgatum.</title>
        <authorList>
            <person name="Lovell J.T."/>
            <person name="Jenkins J."/>
            <person name="Shu S."/>
            <person name="Juenger T.E."/>
            <person name="Schmutz J."/>
        </authorList>
    </citation>
    <scope>NUCLEOTIDE SEQUENCE</scope>
    <source>
        <strain evidence="2">AP13</strain>
    </source>
</reference>
<evidence type="ECO:0000256" key="1">
    <source>
        <dbReference type="SAM" id="MobiDB-lite"/>
    </source>
</evidence>
<keyword evidence="3" id="KW-1185">Reference proteome</keyword>
<dbReference type="Proteomes" id="UP000823388">
    <property type="component" value="Chromosome 9N"/>
</dbReference>
<proteinExistence type="predicted"/>
<gene>
    <name evidence="2" type="ORF">PVAP13_9NG458114</name>
</gene>
<organism evidence="2 3">
    <name type="scientific">Panicum virgatum</name>
    <name type="common">Blackwell switchgrass</name>
    <dbReference type="NCBI Taxonomy" id="38727"/>
    <lineage>
        <taxon>Eukaryota</taxon>
        <taxon>Viridiplantae</taxon>
        <taxon>Streptophyta</taxon>
        <taxon>Embryophyta</taxon>
        <taxon>Tracheophyta</taxon>
        <taxon>Spermatophyta</taxon>
        <taxon>Magnoliopsida</taxon>
        <taxon>Liliopsida</taxon>
        <taxon>Poales</taxon>
        <taxon>Poaceae</taxon>
        <taxon>PACMAD clade</taxon>
        <taxon>Panicoideae</taxon>
        <taxon>Panicodae</taxon>
        <taxon>Paniceae</taxon>
        <taxon>Panicinae</taxon>
        <taxon>Panicum</taxon>
        <taxon>Panicum sect. Hiantes</taxon>
    </lineage>
</organism>